<evidence type="ECO:0000256" key="5">
    <source>
        <dbReference type="PIRSR" id="PIRSR600760-2"/>
    </source>
</evidence>
<evidence type="ECO:0000313" key="7">
    <source>
        <dbReference type="Proteomes" id="UP000243106"/>
    </source>
</evidence>
<keyword evidence="7" id="KW-1185">Reference proteome</keyword>
<dbReference type="GO" id="GO:0006020">
    <property type="term" value="P:inositol metabolic process"/>
    <property type="evidence" value="ECO:0007669"/>
    <property type="project" value="TreeGrafter"/>
</dbReference>
<keyword evidence="3" id="KW-0378">Hydrolase</keyword>
<dbReference type="GO" id="GO:0046872">
    <property type="term" value="F:metal ion binding"/>
    <property type="evidence" value="ECO:0007669"/>
    <property type="project" value="UniProtKB-KW"/>
</dbReference>
<reference evidence="7" key="1">
    <citation type="submission" date="2016-10" db="EMBL/GenBank/DDBJ databases">
        <authorList>
            <person name="Varghese N."/>
            <person name="Submissions S."/>
        </authorList>
    </citation>
    <scope>NUCLEOTIDE SEQUENCE [LARGE SCALE GENOMIC DNA]</scope>
    <source>
        <strain evidence="7">JCM 10271</strain>
    </source>
</reference>
<dbReference type="GO" id="GO:0008934">
    <property type="term" value="F:inositol monophosphate 1-phosphatase activity"/>
    <property type="evidence" value="ECO:0007669"/>
    <property type="project" value="TreeGrafter"/>
</dbReference>
<dbReference type="AlphaFoldDB" id="A0A1I5XSW5"/>
<dbReference type="InterPro" id="IPR000760">
    <property type="entry name" value="Inositol_monophosphatase-like"/>
</dbReference>
<dbReference type="CDD" id="cd01637">
    <property type="entry name" value="IMPase_like"/>
    <property type="match status" value="1"/>
</dbReference>
<gene>
    <name evidence="6" type="ORF">SAMN05421853_10493</name>
</gene>
<dbReference type="SUPFAM" id="SSF56655">
    <property type="entry name" value="Carbohydrate phosphatase"/>
    <property type="match status" value="1"/>
</dbReference>
<evidence type="ECO:0000256" key="3">
    <source>
        <dbReference type="ARBA" id="ARBA00022801"/>
    </source>
</evidence>
<protein>
    <submittedName>
        <fullName evidence="6">Fructose-1,6-bisphosphatase</fullName>
    </submittedName>
</protein>
<accession>A0A1I5XSW5</accession>
<dbReference type="Proteomes" id="UP000243106">
    <property type="component" value="Unassembled WGS sequence"/>
</dbReference>
<feature type="binding site" evidence="5">
    <location>
        <position position="233"/>
    </location>
    <ligand>
        <name>Mg(2+)</name>
        <dbReference type="ChEBI" id="CHEBI:18420"/>
        <label>1</label>
        <note>catalytic</note>
    </ligand>
</feature>
<dbReference type="PRINTS" id="PR00377">
    <property type="entry name" value="IMPHPHTASES"/>
</dbReference>
<keyword evidence="4 5" id="KW-0460">Magnesium</keyword>
<evidence type="ECO:0000256" key="2">
    <source>
        <dbReference type="ARBA" id="ARBA00022723"/>
    </source>
</evidence>
<dbReference type="Pfam" id="PF00459">
    <property type="entry name" value="Inositol_P"/>
    <property type="match status" value="1"/>
</dbReference>
<dbReference type="Gene3D" id="3.40.190.80">
    <property type="match status" value="1"/>
</dbReference>
<evidence type="ECO:0000256" key="1">
    <source>
        <dbReference type="ARBA" id="ARBA00009759"/>
    </source>
</evidence>
<dbReference type="PANTHER" id="PTHR20854:SF4">
    <property type="entry name" value="INOSITOL-1-MONOPHOSPHATASE-RELATED"/>
    <property type="match status" value="1"/>
</dbReference>
<dbReference type="GO" id="GO:0007165">
    <property type="term" value="P:signal transduction"/>
    <property type="evidence" value="ECO:0007669"/>
    <property type="project" value="TreeGrafter"/>
</dbReference>
<evidence type="ECO:0000256" key="4">
    <source>
        <dbReference type="ARBA" id="ARBA00022842"/>
    </source>
</evidence>
<dbReference type="RefSeq" id="WP_093010206.1">
    <property type="nucleotide sequence ID" value="NZ_FOXV01000004.1"/>
</dbReference>
<feature type="binding site" evidence="5">
    <location>
        <position position="81"/>
    </location>
    <ligand>
        <name>Mg(2+)</name>
        <dbReference type="ChEBI" id="CHEBI:18420"/>
        <label>1</label>
        <note>catalytic</note>
    </ligand>
</feature>
<dbReference type="Gene3D" id="3.30.540.10">
    <property type="entry name" value="Fructose-1,6-Bisphosphatase, subunit A, domain 1"/>
    <property type="match status" value="1"/>
</dbReference>
<comment type="cofactor">
    <cofactor evidence="5">
        <name>Mg(2+)</name>
        <dbReference type="ChEBI" id="CHEBI:18420"/>
    </cofactor>
</comment>
<sequence length="286" mass="30724">MQDSLPAPVTTLSRAQKRQVLNLVRRAAGADILPRFRNLASTDIATKTGPQDLVTEADRAAEAMIGRGLAQMFPGALIVGEEAASERPEIVDGIAEAETAFIIDPVDGTWNYANGIATFGVIVAVSRYGVPVFGLHYDPVMDDCIWAEAGGAAEFVRSRRGTRPVRVAEASGTEDLAGFVGLSLLPEDKRAEMAATFPKLTRAMQLRCGCHEYRVFAQGGVDFVFSAGLTPWDHTAGALIAERAGGHVAMLDGSEYRAGPMGGYLLAARDEATWTHLRDLWSFLLD</sequence>
<organism evidence="6 7">
    <name type="scientific">Roseivivax halotolerans</name>
    <dbReference type="NCBI Taxonomy" id="93684"/>
    <lineage>
        <taxon>Bacteria</taxon>
        <taxon>Pseudomonadati</taxon>
        <taxon>Pseudomonadota</taxon>
        <taxon>Alphaproteobacteria</taxon>
        <taxon>Rhodobacterales</taxon>
        <taxon>Roseobacteraceae</taxon>
        <taxon>Roseivivax</taxon>
    </lineage>
</organism>
<feature type="binding site" evidence="5">
    <location>
        <position position="107"/>
    </location>
    <ligand>
        <name>Mg(2+)</name>
        <dbReference type="ChEBI" id="CHEBI:18420"/>
        <label>1</label>
        <note>catalytic</note>
    </ligand>
</feature>
<evidence type="ECO:0000313" key="6">
    <source>
        <dbReference type="EMBL" id="SFQ35014.1"/>
    </source>
</evidence>
<dbReference type="InterPro" id="IPR020583">
    <property type="entry name" value="Inositol_monoP_metal-BS"/>
</dbReference>
<keyword evidence="2 5" id="KW-0479">Metal-binding</keyword>
<dbReference type="PROSITE" id="PS00629">
    <property type="entry name" value="IMP_1"/>
    <property type="match status" value="1"/>
</dbReference>
<proteinExistence type="inferred from homology"/>
<name>A0A1I5XSW5_9RHOB</name>
<comment type="similarity">
    <text evidence="1">Belongs to the inositol monophosphatase superfamily.</text>
</comment>
<dbReference type="EMBL" id="FOXV01000004">
    <property type="protein sequence ID" value="SFQ35014.1"/>
    <property type="molecule type" value="Genomic_DNA"/>
</dbReference>
<dbReference type="STRING" id="93684.SAMN05421853_10493"/>
<feature type="binding site" evidence="5">
    <location>
        <position position="104"/>
    </location>
    <ligand>
        <name>Mg(2+)</name>
        <dbReference type="ChEBI" id="CHEBI:18420"/>
        <label>1</label>
        <note>catalytic</note>
    </ligand>
</feature>
<dbReference type="PANTHER" id="PTHR20854">
    <property type="entry name" value="INOSITOL MONOPHOSPHATASE"/>
    <property type="match status" value="1"/>
</dbReference>